<dbReference type="KEGG" id="tng:GSTEN00011979G001"/>
<name>Q4SVH1_TETNG</name>
<organism evidence="1">
    <name type="scientific">Tetraodon nigroviridis</name>
    <name type="common">Spotted green pufferfish</name>
    <name type="synonym">Chelonodon nigroviridis</name>
    <dbReference type="NCBI Taxonomy" id="99883"/>
    <lineage>
        <taxon>Eukaryota</taxon>
        <taxon>Metazoa</taxon>
        <taxon>Chordata</taxon>
        <taxon>Craniata</taxon>
        <taxon>Vertebrata</taxon>
        <taxon>Euteleostomi</taxon>
        <taxon>Actinopterygii</taxon>
        <taxon>Neopterygii</taxon>
        <taxon>Teleostei</taxon>
        <taxon>Neoteleostei</taxon>
        <taxon>Acanthomorphata</taxon>
        <taxon>Eupercaria</taxon>
        <taxon>Tetraodontiformes</taxon>
        <taxon>Tetradontoidea</taxon>
        <taxon>Tetraodontidae</taxon>
        <taxon>Tetraodon</taxon>
    </lineage>
</organism>
<sequence>MESGLHHLSCLMRSLRKSEQGSVPRLGLTRWAGQQSERSGDNFGYQALKNTDKTRDIRVVPGRLSAAWKSPAVEMSPPLLRQNTRKSLKLESWRVRPKKRIVGKRKGKGLCCRMRGSSALFNRFSVQTREKLRSRHPIWVVLQRPLLGRRSSHEAPVSLNKNSSCAKVPPDRPELDELWLQMLDK</sequence>
<gene>
    <name evidence="1" type="ORF">GSTENG00011979001</name>
</gene>
<dbReference type="AlphaFoldDB" id="Q4SVH1"/>
<evidence type="ECO:0000313" key="1">
    <source>
        <dbReference type="EMBL" id="CAF95361.1"/>
    </source>
</evidence>
<protein>
    <submittedName>
        <fullName evidence="1">Chromosome 18 SCAF13757, whole genome shotgun sequence</fullName>
    </submittedName>
</protein>
<proteinExistence type="predicted"/>
<accession>Q4SVH1</accession>
<reference evidence="1" key="2">
    <citation type="submission" date="2004-02" db="EMBL/GenBank/DDBJ databases">
        <authorList>
            <consortium name="Genoscope"/>
            <consortium name="Whitehead Institute Centre for Genome Research"/>
        </authorList>
    </citation>
    <scope>NUCLEOTIDE SEQUENCE</scope>
</reference>
<reference evidence="1" key="1">
    <citation type="journal article" date="2004" name="Nature">
        <title>Genome duplication in the teleost fish Tetraodon nigroviridis reveals the early vertebrate proto-karyotype.</title>
        <authorList>
            <person name="Jaillon O."/>
            <person name="Aury J.-M."/>
            <person name="Brunet F."/>
            <person name="Petit J.-L."/>
            <person name="Stange-Thomann N."/>
            <person name="Mauceli E."/>
            <person name="Bouneau L."/>
            <person name="Fischer C."/>
            <person name="Ozouf-Costaz C."/>
            <person name="Bernot A."/>
            <person name="Nicaud S."/>
            <person name="Jaffe D."/>
            <person name="Fisher S."/>
            <person name="Lutfalla G."/>
            <person name="Dossat C."/>
            <person name="Segurens B."/>
            <person name="Dasilva C."/>
            <person name="Salanoubat M."/>
            <person name="Levy M."/>
            <person name="Boudet N."/>
            <person name="Castellano S."/>
            <person name="Anthouard V."/>
            <person name="Jubin C."/>
            <person name="Castelli V."/>
            <person name="Katinka M."/>
            <person name="Vacherie B."/>
            <person name="Biemont C."/>
            <person name="Skalli Z."/>
            <person name="Cattolico L."/>
            <person name="Poulain J."/>
            <person name="De Berardinis V."/>
            <person name="Cruaud C."/>
            <person name="Duprat S."/>
            <person name="Brottier P."/>
            <person name="Coutanceau J.-P."/>
            <person name="Gouzy J."/>
            <person name="Parra G."/>
            <person name="Lardier G."/>
            <person name="Chapple C."/>
            <person name="McKernan K.J."/>
            <person name="McEwan P."/>
            <person name="Bosak S."/>
            <person name="Kellis M."/>
            <person name="Volff J.-N."/>
            <person name="Guigo R."/>
            <person name="Zody M.C."/>
            <person name="Mesirov J."/>
            <person name="Lindblad-Toh K."/>
            <person name="Birren B."/>
            <person name="Nusbaum C."/>
            <person name="Kahn D."/>
            <person name="Robinson-Rechavi M."/>
            <person name="Laudet V."/>
            <person name="Schachter V."/>
            <person name="Quetier F."/>
            <person name="Saurin W."/>
            <person name="Scarpelli C."/>
            <person name="Wincker P."/>
            <person name="Lander E.S."/>
            <person name="Weissenbach J."/>
            <person name="Roest Crollius H."/>
        </authorList>
    </citation>
    <scope>NUCLEOTIDE SEQUENCE [LARGE SCALE GENOMIC DNA]</scope>
</reference>
<dbReference type="EMBL" id="CAAE01013757">
    <property type="protein sequence ID" value="CAF95361.1"/>
    <property type="molecule type" value="Genomic_DNA"/>
</dbReference>